<feature type="region of interest" description="Disordered" evidence="2">
    <location>
        <begin position="263"/>
        <end position="305"/>
    </location>
</feature>
<accession>A0A7W7AKK0</accession>
<dbReference type="PROSITE" id="PS50005">
    <property type="entry name" value="TPR"/>
    <property type="match status" value="1"/>
</dbReference>
<dbReference type="GO" id="GO:0042834">
    <property type="term" value="F:peptidoglycan binding"/>
    <property type="evidence" value="ECO:0007669"/>
    <property type="project" value="InterPro"/>
</dbReference>
<feature type="compositionally biased region" description="Polar residues" evidence="2">
    <location>
        <begin position="275"/>
        <end position="284"/>
    </location>
</feature>
<comment type="caution">
    <text evidence="5">The sequence shown here is derived from an EMBL/GenBank/DDBJ whole genome shotgun (WGS) entry which is preliminary data.</text>
</comment>
<dbReference type="EMBL" id="JACHNY010000006">
    <property type="protein sequence ID" value="MBB4618757.1"/>
    <property type="molecule type" value="Genomic_DNA"/>
</dbReference>
<evidence type="ECO:0000256" key="1">
    <source>
        <dbReference type="PROSITE-ProRule" id="PRU00339"/>
    </source>
</evidence>
<dbReference type="SUPFAM" id="SSF48452">
    <property type="entry name" value="TPR-like"/>
    <property type="match status" value="1"/>
</dbReference>
<evidence type="ECO:0000313" key="6">
    <source>
        <dbReference type="Proteomes" id="UP000574769"/>
    </source>
</evidence>
<dbReference type="Gene3D" id="1.25.40.10">
    <property type="entry name" value="Tetratricopeptide repeat domain"/>
    <property type="match status" value="1"/>
</dbReference>
<feature type="signal peptide" evidence="3">
    <location>
        <begin position="1"/>
        <end position="26"/>
    </location>
</feature>
<proteinExistence type="predicted"/>
<feature type="chain" id="PRO_5030768745" evidence="3">
    <location>
        <begin position="27"/>
        <end position="658"/>
    </location>
</feature>
<feature type="compositionally biased region" description="Low complexity" evidence="2">
    <location>
        <begin position="476"/>
        <end position="487"/>
    </location>
</feature>
<organism evidence="5 6">
    <name type="scientific">Sphingomonas abaci</name>
    <dbReference type="NCBI Taxonomy" id="237611"/>
    <lineage>
        <taxon>Bacteria</taxon>
        <taxon>Pseudomonadati</taxon>
        <taxon>Pseudomonadota</taxon>
        <taxon>Alphaproteobacteria</taxon>
        <taxon>Sphingomonadales</taxon>
        <taxon>Sphingomonadaceae</taxon>
        <taxon>Sphingomonas</taxon>
    </lineage>
</organism>
<feature type="domain" description="SPOR" evidence="4">
    <location>
        <begin position="567"/>
        <end position="647"/>
    </location>
</feature>
<name>A0A7W7AKK0_9SPHN</name>
<dbReference type="InterPro" id="IPR007730">
    <property type="entry name" value="SPOR-like_dom"/>
</dbReference>
<protein>
    <submittedName>
        <fullName evidence="5">Flp pilus assembly protein TadD</fullName>
    </submittedName>
</protein>
<dbReference type="InterPro" id="IPR019734">
    <property type="entry name" value="TPR_rpt"/>
</dbReference>
<evidence type="ECO:0000313" key="5">
    <source>
        <dbReference type="EMBL" id="MBB4618757.1"/>
    </source>
</evidence>
<evidence type="ECO:0000259" key="4">
    <source>
        <dbReference type="PROSITE" id="PS51724"/>
    </source>
</evidence>
<sequence length="658" mass="69356">MKPLFLSTAALALAAALAPLPLAAQAVVQPLHRTLADDLGDVMRRLASNPRDLNALIEAGDLSIRMGDLSAAASLFARADKIAPRDGRVKAGMGSVLVRSERPGEALRFFQQAESFGVSPSRFAADRGLAYDLIGEQARAQADYRLALAQERDDETLRRYALSLGISGQQAQALEQLDPLVRRQDRAAWRARAFVMAMSGDTGGANKIATTMMPATMAQGLGAFFQRLPTLPAADRAFAVHFGEIFATPERVADARLVPPLPPMPRDTSAPVQVAATSTVQPVESSRRQTRRREPVAGRTTASRPVSVAAAPVVTMAPAREVVQPVPAQPVVQPIVPPVVRSAPVTVAAVQPVAPPRPSFAPRSPVVQPVPVQPDPVETAATPPTRVAPVESSASTRRTDAVLARIVASLSIPASELGVEEPVRAVTQTPRPEEPVNLAKAPASAIGHRVVTEAVAKEARDTAVRRVVAARLTGDAAADDAAPAKPRTAAERRAAERLARAEAAKTPAERRAAARLAKADADAEAEPAPRTPAERRAAARKAEAEKKAAAEKKALADKEAAEKKAARANPSRIWVQVAGGANADDLPKAWKGAQGKASALKSRTAYATRNRASNRVLTGPFKTEAEARAFVNQLAKQGVSAFSFTSDAGQPVTKLPAK</sequence>
<dbReference type="Pfam" id="PF05036">
    <property type="entry name" value="SPOR"/>
    <property type="match status" value="1"/>
</dbReference>
<feature type="compositionally biased region" description="Basic and acidic residues" evidence="2">
    <location>
        <begin position="488"/>
        <end position="521"/>
    </location>
</feature>
<dbReference type="AlphaFoldDB" id="A0A7W7AKK0"/>
<feature type="compositionally biased region" description="Basic and acidic residues" evidence="2">
    <location>
        <begin position="532"/>
        <end position="553"/>
    </location>
</feature>
<feature type="repeat" description="TPR" evidence="1">
    <location>
        <begin position="53"/>
        <end position="86"/>
    </location>
</feature>
<dbReference type="SUPFAM" id="SSF110997">
    <property type="entry name" value="Sporulation related repeat"/>
    <property type="match status" value="1"/>
</dbReference>
<dbReference type="PROSITE" id="PS51724">
    <property type="entry name" value="SPOR"/>
    <property type="match status" value="1"/>
</dbReference>
<gene>
    <name evidence="5" type="ORF">GGQ96_002903</name>
</gene>
<keyword evidence="3" id="KW-0732">Signal</keyword>
<reference evidence="5 6" key="1">
    <citation type="submission" date="2020-08" db="EMBL/GenBank/DDBJ databases">
        <title>Genomic Encyclopedia of Type Strains, Phase IV (KMG-IV): sequencing the most valuable type-strain genomes for metagenomic binning, comparative biology and taxonomic classification.</title>
        <authorList>
            <person name="Goeker M."/>
        </authorList>
    </citation>
    <scope>NUCLEOTIDE SEQUENCE [LARGE SCALE GENOMIC DNA]</scope>
    <source>
        <strain evidence="5 6">DSM 15867</strain>
    </source>
</reference>
<keyword evidence="6" id="KW-1185">Reference proteome</keyword>
<feature type="region of interest" description="Disordered" evidence="2">
    <location>
        <begin position="476"/>
        <end position="553"/>
    </location>
</feature>
<dbReference type="Gene3D" id="3.30.70.1070">
    <property type="entry name" value="Sporulation related repeat"/>
    <property type="match status" value="1"/>
</dbReference>
<dbReference type="RefSeq" id="WP_184115956.1">
    <property type="nucleotide sequence ID" value="NZ_JACHNY010000006.1"/>
</dbReference>
<dbReference type="InterPro" id="IPR036680">
    <property type="entry name" value="SPOR-like_sf"/>
</dbReference>
<dbReference type="Proteomes" id="UP000574769">
    <property type="component" value="Unassembled WGS sequence"/>
</dbReference>
<evidence type="ECO:0000256" key="3">
    <source>
        <dbReference type="SAM" id="SignalP"/>
    </source>
</evidence>
<dbReference type="InterPro" id="IPR011990">
    <property type="entry name" value="TPR-like_helical_dom_sf"/>
</dbReference>
<keyword evidence="1" id="KW-0802">TPR repeat</keyword>
<evidence type="ECO:0000256" key="2">
    <source>
        <dbReference type="SAM" id="MobiDB-lite"/>
    </source>
</evidence>